<dbReference type="InterPro" id="IPR002347">
    <property type="entry name" value="SDR_fam"/>
</dbReference>
<feature type="non-terminal residue" evidence="2">
    <location>
        <position position="101"/>
    </location>
</feature>
<dbReference type="InterPro" id="IPR036291">
    <property type="entry name" value="NAD(P)-bd_dom_sf"/>
</dbReference>
<name>X0XCY5_9ZZZZ</name>
<dbReference type="PANTHER" id="PTHR43658:SF8">
    <property type="entry name" value="17-BETA-HYDROXYSTEROID DEHYDROGENASE 14-RELATED"/>
    <property type="match status" value="1"/>
</dbReference>
<dbReference type="GO" id="GO:0016491">
    <property type="term" value="F:oxidoreductase activity"/>
    <property type="evidence" value="ECO:0007669"/>
    <property type="project" value="UniProtKB-KW"/>
</dbReference>
<dbReference type="Pfam" id="PF00106">
    <property type="entry name" value="adh_short"/>
    <property type="match status" value="1"/>
</dbReference>
<keyword evidence="1" id="KW-0560">Oxidoreductase</keyword>
<evidence type="ECO:0000256" key="1">
    <source>
        <dbReference type="ARBA" id="ARBA00023002"/>
    </source>
</evidence>
<organism evidence="2">
    <name type="scientific">marine sediment metagenome</name>
    <dbReference type="NCBI Taxonomy" id="412755"/>
    <lineage>
        <taxon>unclassified sequences</taxon>
        <taxon>metagenomes</taxon>
        <taxon>ecological metagenomes</taxon>
    </lineage>
</organism>
<evidence type="ECO:0000313" key="2">
    <source>
        <dbReference type="EMBL" id="GAG40945.1"/>
    </source>
</evidence>
<evidence type="ECO:0008006" key="3">
    <source>
        <dbReference type="Google" id="ProtNLM"/>
    </source>
</evidence>
<accession>X0XCY5</accession>
<dbReference type="Gene3D" id="3.40.50.720">
    <property type="entry name" value="NAD(P)-binding Rossmann-like Domain"/>
    <property type="match status" value="1"/>
</dbReference>
<dbReference type="AlphaFoldDB" id="X0XCY5"/>
<comment type="caution">
    <text evidence="2">The sequence shown here is derived from an EMBL/GenBank/DDBJ whole genome shotgun (WGS) entry which is preliminary data.</text>
</comment>
<reference evidence="2" key="1">
    <citation type="journal article" date="2014" name="Front. Microbiol.">
        <title>High frequency of phylogenetically diverse reductive dehalogenase-homologous genes in deep subseafloor sedimentary metagenomes.</title>
        <authorList>
            <person name="Kawai M."/>
            <person name="Futagami T."/>
            <person name="Toyoda A."/>
            <person name="Takaki Y."/>
            <person name="Nishi S."/>
            <person name="Hori S."/>
            <person name="Arai W."/>
            <person name="Tsubouchi T."/>
            <person name="Morono Y."/>
            <person name="Uchiyama I."/>
            <person name="Ito T."/>
            <person name="Fujiyama A."/>
            <person name="Inagaki F."/>
            <person name="Takami H."/>
        </authorList>
    </citation>
    <scope>NUCLEOTIDE SEQUENCE</scope>
    <source>
        <strain evidence="2">Expedition CK06-06</strain>
    </source>
</reference>
<dbReference type="PANTHER" id="PTHR43658">
    <property type="entry name" value="SHORT-CHAIN DEHYDROGENASE/REDUCTASE"/>
    <property type="match status" value="1"/>
</dbReference>
<dbReference type="EMBL" id="BARS01043610">
    <property type="protein sequence ID" value="GAG40945.1"/>
    <property type="molecule type" value="Genomic_DNA"/>
</dbReference>
<protein>
    <recommendedName>
        <fullName evidence="3">SDR family NAD(P)-dependent oxidoreductase</fullName>
    </recommendedName>
</protein>
<dbReference type="SUPFAM" id="SSF51735">
    <property type="entry name" value="NAD(P)-binding Rossmann-fold domains"/>
    <property type="match status" value="1"/>
</dbReference>
<proteinExistence type="predicted"/>
<sequence length="101" mass="10585">MFKLTGKVALVVGGAGYLGTGVSRKLAEQGASIVVADVDLQRTEEVIAGIQALNPPSEAKGIFLDITSQGCVEEIIKRIAEEYGQLHVLVNLAYAVSKASV</sequence>
<gene>
    <name evidence="2" type="ORF">S01H1_65995</name>
</gene>